<dbReference type="Pfam" id="PF22527">
    <property type="entry name" value="DEXQc_Suv3"/>
    <property type="match status" value="1"/>
</dbReference>
<evidence type="ECO:0000256" key="5">
    <source>
        <dbReference type="SAM" id="Coils"/>
    </source>
</evidence>
<comment type="caution">
    <text evidence="8">The sequence shown here is derived from an EMBL/GenBank/DDBJ whole genome shotgun (WGS) entry which is preliminary data.</text>
</comment>
<evidence type="ECO:0008006" key="10">
    <source>
        <dbReference type="Google" id="ProtNLM"/>
    </source>
</evidence>
<keyword evidence="2" id="KW-0378">Hydrolase</keyword>
<dbReference type="PROSITE" id="PS51192">
    <property type="entry name" value="HELICASE_ATP_BIND_1"/>
    <property type="match status" value="1"/>
</dbReference>
<dbReference type="SUPFAM" id="SSF52540">
    <property type="entry name" value="P-loop containing nucleoside triphosphate hydrolases"/>
    <property type="match status" value="1"/>
</dbReference>
<organism evidence="8 9">
    <name type="scientific">Candidatus Thermofonsia Clade 1 bacterium</name>
    <dbReference type="NCBI Taxonomy" id="2364210"/>
    <lineage>
        <taxon>Bacteria</taxon>
        <taxon>Bacillati</taxon>
        <taxon>Chloroflexota</taxon>
        <taxon>Candidatus Thermofontia</taxon>
        <taxon>Candidatus Thermofonsia Clade 1</taxon>
    </lineage>
</organism>
<dbReference type="GO" id="GO:0005524">
    <property type="term" value="F:ATP binding"/>
    <property type="evidence" value="ECO:0007669"/>
    <property type="project" value="UniProtKB-KW"/>
</dbReference>
<evidence type="ECO:0000256" key="1">
    <source>
        <dbReference type="ARBA" id="ARBA00022741"/>
    </source>
</evidence>
<dbReference type="PROSITE" id="PS51194">
    <property type="entry name" value="HELICASE_CTER"/>
    <property type="match status" value="1"/>
</dbReference>
<dbReference type="AlphaFoldDB" id="A0A2M8P430"/>
<dbReference type="InterPro" id="IPR001650">
    <property type="entry name" value="Helicase_C-like"/>
</dbReference>
<accession>A0A2M8P430</accession>
<gene>
    <name evidence="8" type="ORF">CUN51_01360</name>
</gene>
<proteinExistence type="predicted"/>
<reference evidence="8 9" key="1">
    <citation type="submission" date="2017-11" db="EMBL/GenBank/DDBJ databases">
        <title>Evolution of Phototrophy in the Chloroflexi Phylum Driven by Horizontal Gene Transfer.</title>
        <authorList>
            <person name="Ward L.M."/>
            <person name="Hemp J."/>
            <person name="Shih P.M."/>
            <person name="Mcglynn S.E."/>
            <person name="Fischer W."/>
        </authorList>
    </citation>
    <scope>NUCLEOTIDE SEQUENCE [LARGE SCALE GENOMIC DNA]</scope>
    <source>
        <strain evidence="8">CP2_2F</strain>
    </source>
</reference>
<dbReference type="InterPro" id="IPR014001">
    <property type="entry name" value="Helicase_ATP-bd"/>
</dbReference>
<dbReference type="Gene3D" id="1.20.272.40">
    <property type="match status" value="1"/>
</dbReference>
<evidence type="ECO:0000256" key="3">
    <source>
        <dbReference type="ARBA" id="ARBA00022806"/>
    </source>
</evidence>
<keyword evidence="4" id="KW-0067">ATP-binding</keyword>
<feature type="domain" description="Helicase ATP-binding" evidence="6">
    <location>
        <begin position="468"/>
        <end position="591"/>
    </location>
</feature>
<dbReference type="GO" id="GO:0004386">
    <property type="term" value="F:helicase activity"/>
    <property type="evidence" value="ECO:0007669"/>
    <property type="project" value="UniProtKB-KW"/>
</dbReference>
<dbReference type="EMBL" id="PGTK01000001">
    <property type="protein sequence ID" value="PJF32304.1"/>
    <property type="molecule type" value="Genomic_DNA"/>
</dbReference>
<feature type="domain" description="Helicase C-terminal" evidence="7">
    <location>
        <begin position="622"/>
        <end position="779"/>
    </location>
</feature>
<dbReference type="InterPro" id="IPR050699">
    <property type="entry name" value="RNA-DNA_Helicase"/>
</dbReference>
<dbReference type="Pfam" id="PF00271">
    <property type="entry name" value="Helicase_C"/>
    <property type="match status" value="1"/>
</dbReference>
<name>A0A2M8P430_9CHLR</name>
<dbReference type="PANTHER" id="PTHR12131:SF1">
    <property type="entry name" value="ATP-DEPENDENT RNA HELICASE SUPV3L1, MITOCHONDRIAL-RELATED"/>
    <property type="match status" value="1"/>
</dbReference>
<keyword evidence="5" id="KW-0175">Coiled coil</keyword>
<evidence type="ECO:0000259" key="7">
    <source>
        <dbReference type="PROSITE" id="PS51194"/>
    </source>
</evidence>
<evidence type="ECO:0000259" key="6">
    <source>
        <dbReference type="PROSITE" id="PS51192"/>
    </source>
</evidence>
<feature type="coiled-coil region" evidence="5">
    <location>
        <begin position="426"/>
        <end position="462"/>
    </location>
</feature>
<sequence>MPKSSPAVRTLSARALIALIQTSPEGFFHISYLNDERLGEGDRAAAIEGALREGAVARKGDYLYDPERLSAEQVRHFAQFYDGALPTLKPDGTPAVRPLRERLAQREARLDILGMPECRQLLERFQGTLGYLPISALSQTPSEEVALSLLLSANLLKQMDDYAFDPLRLTRPSLSAIFDRHFWQAIRQELLALVAAQPGQTILRPDLVERYGMKTVQRAVESGDLVPFTVKAPLGETVWLRSAEADPQAALAAAEAAVLPRDEDWEAALALCGDVLRQPNHDGETRREKVLARSYSLSAASKKLGIRADTLQNAIGARLIEAFVDPEGQTRVSAAQVNAIRNDAVLFQAIEDQEIVAVQDLLLLVNGQPPEEILRDALRKWRKDSASRIRWGQVRELLWDEPISLQTFRELLRAARSAWLVQQVEKARLEEERRIEERRLLRQRREEERRQQEELRARLLAAFPTWQHAGRADQLVLLHVGPTNSGKTYQALQALSAAGSGWYLAPLRLLAFEVFDRLNRDGVRCNLLTGEEHIEVEGATVTAATIEMFNPQRSGACVVIDEAHMLADPDRGWAWTRALMECRAPEIRVIAPPFAQTLIERLTAAALIPTQIVRHERLAPLQVATEPWPLEHLPSRTILVAFSRRMVLRLKTELERQQRHVSVIYGNLPPEVRRKQADRFADGVTEICIATDAVGMGLNLPADYVCFFELEKFDGNAVRPLSAQEVHQIAGRAGRYGLSQAGVVGATTRANLKTLRRLMETAPPELQRARVSPALEDLELIPGSLARRLARWRELQSIPDSLRDVIEPADIDERIALAAMLSDREVEQLGLAAAVQLINAPTREGSRDYWYACARAILNHQSMPLPHEPPLSIEDDYDLEVIEQAISCADIYLWLACRSEFAQFAPEEPWLRALRAEWSTSIDAALLRRIDTGSRCVQCRCRLPLNHRYALCSACYANNRPKWLSERAFR</sequence>
<evidence type="ECO:0000313" key="9">
    <source>
        <dbReference type="Proteomes" id="UP000228921"/>
    </source>
</evidence>
<dbReference type="SMART" id="SM00490">
    <property type="entry name" value="HELICc"/>
    <property type="match status" value="1"/>
</dbReference>
<protein>
    <recommendedName>
        <fullName evidence="10">RNA helicase</fullName>
    </recommendedName>
</protein>
<dbReference type="Proteomes" id="UP000228921">
    <property type="component" value="Unassembled WGS sequence"/>
</dbReference>
<dbReference type="SMART" id="SM00487">
    <property type="entry name" value="DEXDc"/>
    <property type="match status" value="1"/>
</dbReference>
<dbReference type="Gene3D" id="3.40.50.300">
    <property type="entry name" value="P-loop containing nucleotide triphosphate hydrolases"/>
    <property type="match status" value="2"/>
</dbReference>
<evidence type="ECO:0000256" key="2">
    <source>
        <dbReference type="ARBA" id="ARBA00022801"/>
    </source>
</evidence>
<dbReference type="GO" id="GO:0016787">
    <property type="term" value="F:hydrolase activity"/>
    <property type="evidence" value="ECO:0007669"/>
    <property type="project" value="UniProtKB-KW"/>
</dbReference>
<dbReference type="PANTHER" id="PTHR12131">
    <property type="entry name" value="ATP-DEPENDENT RNA AND DNA HELICASE"/>
    <property type="match status" value="1"/>
</dbReference>
<evidence type="ECO:0000313" key="8">
    <source>
        <dbReference type="EMBL" id="PJF32304.1"/>
    </source>
</evidence>
<keyword evidence="1" id="KW-0547">Nucleotide-binding</keyword>
<evidence type="ECO:0000256" key="4">
    <source>
        <dbReference type="ARBA" id="ARBA00022840"/>
    </source>
</evidence>
<dbReference type="InterPro" id="IPR027417">
    <property type="entry name" value="P-loop_NTPase"/>
</dbReference>
<keyword evidence="3" id="KW-0347">Helicase</keyword>
<dbReference type="InterPro" id="IPR055206">
    <property type="entry name" value="DEXQc_SUV3"/>
</dbReference>